<dbReference type="PANTHER" id="PTHR46105:SF5">
    <property type="entry name" value="ZINC FINGER AND BTB DOMAIN-CONTAINING PROTEIN 44 ISOFORM X1"/>
    <property type="match status" value="1"/>
</dbReference>
<keyword evidence="9" id="KW-0539">Nucleus</keyword>
<dbReference type="WBParaSite" id="SBAD_0000967501-mRNA-1">
    <property type="protein sequence ID" value="SBAD_0000967501-mRNA-1"/>
    <property type="gene ID" value="SBAD_0000967501"/>
</dbReference>
<protein>
    <submittedName>
        <fullName evidence="15">Zinc finger and BTB domain-containing protein 14</fullName>
    </submittedName>
</protein>
<evidence type="ECO:0000256" key="8">
    <source>
        <dbReference type="ARBA" id="ARBA00023163"/>
    </source>
</evidence>
<evidence type="ECO:0000256" key="10">
    <source>
        <dbReference type="PROSITE-ProRule" id="PRU00042"/>
    </source>
</evidence>
<dbReference type="FunFam" id="3.30.160.60:FF:000325">
    <property type="entry name" value="ZFP90 zinc finger protein"/>
    <property type="match status" value="1"/>
</dbReference>
<gene>
    <name evidence="13" type="ORF">SBAD_LOCUS9341</name>
</gene>
<dbReference type="PROSITE" id="PS50157">
    <property type="entry name" value="ZINC_FINGER_C2H2_2"/>
    <property type="match status" value="3"/>
</dbReference>
<evidence type="ECO:0000256" key="1">
    <source>
        <dbReference type="ARBA" id="ARBA00004123"/>
    </source>
</evidence>
<dbReference type="CDD" id="cd18186">
    <property type="entry name" value="BTB_POZ_ZBTB_KLHL-like"/>
    <property type="match status" value="2"/>
</dbReference>
<dbReference type="InterPro" id="IPR036236">
    <property type="entry name" value="Znf_C2H2_sf"/>
</dbReference>
<dbReference type="Gene3D" id="3.30.710.10">
    <property type="entry name" value="Potassium Channel Kv1.1, Chain A"/>
    <property type="match status" value="2"/>
</dbReference>
<feature type="domain" description="C2H2-type" evidence="12">
    <location>
        <begin position="422"/>
        <end position="450"/>
    </location>
</feature>
<dbReference type="PANTHER" id="PTHR46105">
    <property type="entry name" value="AGAP004733-PA"/>
    <property type="match status" value="1"/>
</dbReference>
<dbReference type="GO" id="GO:0008270">
    <property type="term" value="F:zinc ion binding"/>
    <property type="evidence" value="ECO:0007669"/>
    <property type="project" value="UniProtKB-KW"/>
</dbReference>
<dbReference type="AlphaFoldDB" id="A0A183J0E3"/>
<keyword evidence="7" id="KW-0238">DNA-binding</keyword>
<dbReference type="Gene3D" id="3.30.160.60">
    <property type="entry name" value="Classic Zinc Finger"/>
    <property type="match status" value="4"/>
</dbReference>
<reference evidence="13 14" key="2">
    <citation type="submission" date="2018-11" db="EMBL/GenBank/DDBJ databases">
        <authorList>
            <consortium name="Pathogen Informatics"/>
        </authorList>
    </citation>
    <scope>NUCLEOTIDE SEQUENCE [LARGE SCALE GENOMIC DNA]</scope>
</reference>
<dbReference type="InterPro" id="IPR000210">
    <property type="entry name" value="BTB/POZ_dom"/>
</dbReference>
<keyword evidence="8" id="KW-0804">Transcription</keyword>
<feature type="domain" description="BTB" evidence="11">
    <location>
        <begin position="146"/>
        <end position="211"/>
    </location>
</feature>
<dbReference type="PROSITE" id="PS00028">
    <property type="entry name" value="ZINC_FINGER_C2H2_1"/>
    <property type="match status" value="3"/>
</dbReference>
<dbReference type="Pfam" id="PF00651">
    <property type="entry name" value="BTB"/>
    <property type="match status" value="2"/>
</dbReference>
<evidence type="ECO:0000256" key="6">
    <source>
        <dbReference type="ARBA" id="ARBA00023015"/>
    </source>
</evidence>
<organism evidence="15">
    <name type="scientific">Soboliphyme baturini</name>
    <dbReference type="NCBI Taxonomy" id="241478"/>
    <lineage>
        <taxon>Eukaryota</taxon>
        <taxon>Metazoa</taxon>
        <taxon>Ecdysozoa</taxon>
        <taxon>Nematoda</taxon>
        <taxon>Enoplea</taxon>
        <taxon>Dorylaimia</taxon>
        <taxon>Dioctophymatida</taxon>
        <taxon>Dioctophymatoidea</taxon>
        <taxon>Soboliphymatidae</taxon>
        <taxon>Soboliphyme</taxon>
    </lineage>
</organism>
<evidence type="ECO:0000259" key="11">
    <source>
        <dbReference type="PROSITE" id="PS50097"/>
    </source>
</evidence>
<dbReference type="PROSITE" id="PS50097">
    <property type="entry name" value="BTB"/>
    <property type="match status" value="2"/>
</dbReference>
<dbReference type="GO" id="GO:0000981">
    <property type="term" value="F:DNA-binding transcription factor activity, RNA polymerase II-specific"/>
    <property type="evidence" value="ECO:0007669"/>
    <property type="project" value="TreeGrafter"/>
</dbReference>
<feature type="domain" description="C2H2-type" evidence="12">
    <location>
        <begin position="365"/>
        <end position="393"/>
    </location>
</feature>
<dbReference type="GO" id="GO:0000978">
    <property type="term" value="F:RNA polymerase II cis-regulatory region sequence-specific DNA binding"/>
    <property type="evidence" value="ECO:0007669"/>
    <property type="project" value="TreeGrafter"/>
</dbReference>
<sequence>MEEQTLTAFNHEESLTTYLQHRKFADVTLQSDGKVVCCCHKAVLAAFSTHLESLFSETKESPRITLDIDSYLSGVSQSDLIKIIDFMYGGQTLPSPTLFESARALGILRLMKLIETCDPKESIVDSDHATTISAALRRFCCDRKFTDVTVRHENVCLVSCHRLVLAAYSEYFETALEADEAAPFVYLDINGTNDGISTTDLQNVIDFMYTGVDTNPSDILLFEDIGSEETALVEDPQVNLYDEYVSGPRRRRNLLGTFRSQMKIKKRFDRVKRFRSPVDPEAEDFSATMFIEDPQLTGSIDDPVVNDVDSDFESVTLSLTAPVNKRRYPASTDEFGYGLPAYVNPADVTVPLLVGDQQLLMEKPFKCTYCDHRTKEKSALEKHIRCIHTLETPYKCDYCSQAFKVQSNLVRHIRAHTGEKPYVCKKCGTPYADKKNMDAHIFRQHLKMKPFQCPSEGCSAKFWRQDRFNYHCRRQHGLEPHVF</sequence>
<dbReference type="Proteomes" id="UP000270296">
    <property type="component" value="Unassembled WGS sequence"/>
</dbReference>
<dbReference type="EMBL" id="UZAM01012598">
    <property type="protein sequence ID" value="VDP22606.1"/>
    <property type="molecule type" value="Genomic_DNA"/>
</dbReference>
<dbReference type="InterPro" id="IPR013087">
    <property type="entry name" value="Znf_C2H2_type"/>
</dbReference>
<reference evidence="15" key="1">
    <citation type="submission" date="2016-06" db="UniProtKB">
        <authorList>
            <consortium name="WormBaseParasite"/>
        </authorList>
    </citation>
    <scope>IDENTIFICATION</scope>
</reference>
<comment type="subcellular location">
    <subcellularLocation>
        <location evidence="1">Nucleus</location>
    </subcellularLocation>
</comment>
<dbReference type="SMART" id="SM00355">
    <property type="entry name" value="ZnF_C2H2"/>
    <property type="match status" value="4"/>
</dbReference>
<keyword evidence="5" id="KW-0862">Zinc</keyword>
<keyword evidence="2" id="KW-0479">Metal-binding</keyword>
<feature type="domain" description="BTB" evidence="11">
    <location>
        <begin position="25"/>
        <end position="96"/>
    </location>
</feature>
<evidence type="ECO:0000256" key="4">
    <source>
        <dbReference type="ARBA" id="ARBA00022771"/>
    </source>
</evidence>
<dbReference type="SUPFAM" id="SSF54695">
    <property type="entry name" value="POZ domain"/>
    <property type="match status" value="2"/>
</dbReference>
<name>A0A183J0E3_9BILA</name>
<dbReference type="SUPFAM" id="SSF57667">
    <property type="entry name" value="beta-beta-alpha zinc fingers"/>
    <property type="match status" value="3"/>
</dbReference>
<keyword evidence="4 10" id="KW-0863">Zinc-finger</keyword>
<evidence type="ECO:0000313" key="13">
    <source>
        <dbReference type="EMBL" id="VDP22606.1"/>
    </source>
</evidence>
<evidence type="ECO:0000313" key="14">
    <source>
        <dbReference type="Proteomes" id="UP000270296"/>
    </source>
</evidence>
<dbReference type="GO" id="GO:0005634">
    <property type="term" value="C:nucleus"/>
    <property type="evidence" value="ECO:0007669"/>
    <property type="project" value="UniProtKB-SubCell"/>
</dbReference>
<dbReference type="OrthoDB" id="5844319at2759"/>
<evidence type="ECO:0000256" key="3">
    <source>
        <dbReference type="ARBA" id="ARBA00022737"/>
    </source>
</evidence>
<evidence type="ECO:0000256" key="2">
    <source>
        <dbReference type="ARBA" id="ARBA00022723"/>
    </source>
</evidence>
<dbReference type="Pfam" id="PF00096">
    <property type="entry name" value="zf-C2H2"/>
    <property type="match status" value="2"/>
</dbReference>
<proteinExistence type="predicted"/>
<evidence type="ECO:0000256" key="7">
    <source>
        <dbReference type="ARBA" id="ARBA00023125"/>
    </source>
</evidence>
<dbReference type="InterPro" id="IPR011333">
    <property type="entry name" value="SKP1/BTB/POZ_sf"/>
</dbReference>
<evidence type="ECO:0000313" key="15">
    <source>
        <dbReference type="WBParaSite" id="SBAD_0000967501-mRNA-1"/>
    </source>
</evidence>
<accession>A0A183J0E3</accession>
<keyword evidence="3" id="KW-0677">Repeat</keyword>
<evidence type="ECO:0000259" key="12">
    <source>
        <dbReference type="PROSITE" id="PS50157"/>
    </source>
</evidence>
<evidence type="ECO:0000256" key="9">
    <source>
        <dbReference type="ARBA" id="ARBA00023242"/>
    </source>
</evidence>
<feature type="domain" description="C2H2-type" evidence="12">
    <location>
        <begin position="394"/>
        <end position="421"/>
    </location>
</feature>
<keyword evidence="14" id="KW-1185">Reference proteome</keyword>
<dbReference type="SMART" id="SM00225">
    <property type="entry name" value="BTB"/>
    <property type="match status" value="2"/>
</dbReference>
<keyword evidence="6" id="KW-0805">Transcription regulation</keyword>
<dbReference type="InterPro" id="IPR050457">
    <property type="entry name" value="ZnFinger_BTB_dom_contain"/>
</dbReference>
<evidence type="ECO:0000256" key="5">
    <source>
        <dbReference type="ARBA" id="ARBA00022833"/>
    </source>
</evidence>